<dbReference type="STRING" id="36166.T1GSF0"/>
<dbReference type="PROSITE" id="PS50157">
    <property type="entry name" value="ZINC_FINGER_C2H2_2"/>
    <property type="match status" value="2"/>
</dbReference>
<evidence type="ECO:0000256" key="4">
    <source>
        <dbReference type="ARBA" id="ARBA00022833"/>
    </source>
</evidence>
<reference evidence="8" key="2">
    <citation type="submission" date="2015-06" db="UniProtKB">
        <authorList>
            <consortium name="EnsemblMetazoa"/>
        </authorList>
    </citation>
    <scope>IDENTIFICATION</scope>
</reference>
<protein>
    <recommendedName>
        <fullName evidence="7">C2H2-type domain-containing protein</fullName>
    </recommendedName>
</protein>
<evidence type="ECO:0000256" key="1">
    <source>
        <dbReference type="ARBA" id="ARBA00022723"/>
    </source>
</evidence>
<name>T1GSF0_MEGSC</name>
<proteinExistence type="predicted"/>
<feature type="domain" description="C2H2-type" evidence="7">
    <location>
        <begin position="590"/>
        <end position="618"/>
    </location>
</feature>
<dbReference type="PANTHER" id="PTHR24379">
    <property type="entry name" value="KRAB AND ZINC FINGER DOMAIN-CONTAINING"/>
    <property type="match status" value="1"/>
</dbReference>
<dbReference type="AlphaFoldDB" id="T1GSF0"/>
<dbReference type="InterPro" id="IPR013087">
    <property type="entry name" value="Znf_C2H2_type"/>
</dbReference>
<dbReference type="HOGENOM" id="CLU_328363_0_0_1"/>
<evidence type="ECO:0000313" key="9">
    <source>
        <dbReference type="Proteomes" id="UP000015102"/>
    </source>
</evidence>
<keyword evidence="3 5" id="KW-0863">Zinc-finger</keyword>
<sequence length="876" mass="103292">KSIFAFANPTRFPQRKIVLNQKYVKLKRILVNENEELIYGEIDDNDDSLASLLKERQRMQEDELITPDVQIIKLKTLEVFRRNFTFQEDVEIKPDIESLQNLNSANNMIHQDELIIKCEQISIASDDDDEQEKYDIISIPSVLSDNYPEDEVFSEEDENFDYSQDFVQQQPIVDRDVHYDPLVIKSEEDFNRTKWILENAADDSDAADDSQNNPVEEIEDDEESEKEANRPYKDFFTKKRNYFVCPICGKKSKISKSHIEHLRKMHPNHPYVKRKLNVDNLKLIESKEEMQNMKTPMRKMQCVICRRKGFKGFVSYNDHLNGHRNVRSYVCACGSAFTTRHNFVSHKKQKCAHIPLEDCNIPKYAEESFQIIRKEAEPRTCQDHQSTHSDVKPYICECGFSCYFFNEISQHFQTSNCKADSAVLPEYAQRRRMNVVEVTNPPSEPEASNQEWIIERKKPKKLKIAKPKVIEEQQKTIPPAMTEDSRTRVRNKRNFPIPDRIIKDGKKVYTCWECDFASPKTTLVYNHYENRHLVRRLKCEICEKFFPSERAIKKHRRQIHEELIKCKYCDARIPRIKMKRHEELKHLRPYKCDECDSTFGYNTSLISHKMKVHEQKMLEPRFVSCIWCNATIDIRNNSFQNHMSTKSHKSYVRTWLEYNQIESIPCHLCEEWSSDNMDAVLKHLNTQHRLGSEKCMEYLSTFGCQDPALLLTLTMKERKEYVINNFEIRESLKAAPTNITCFIGGFPCVECGNQELHTLQMALQHVQNEHGSSQLEYFEYLRSEFAPFCNSGKQSHCFICSKDVFSMEQHMRNQIHRVLEKRWTRMEQLTNFPCSVCGSFFASPFETATHALETHNQPFAEYMQFLQITFLKYNLD</sequence>
<dbReference type="Gene3D" id="3.30.160.60">
    <property type="entry name" value="Classic Zinc Finger"/>
    <property type="match status" value="2"/>
</dbReference>
<accession>T1GSF0</accession>
<feature type="domain" description="C2H2-type" evidence="7">
    <location>
        <begin position="537"/>
        <end position="560"/>
    </location>
</feature>
<feature type="compositionally biased region" description="Acidic residues" evidence="6">
    <location>
        <begin position="216"/>
        <end position="225"/>
    </location>
</feature>
<organism evidence="8 9">
    <name type="scientific">Megaselia scalaris</name>
    <name type="common">Humpbacked fly</name>
    <name type="synonym">Phora scalaris</name>
    <dbReference type="NCBI Taxonomy" id="36166"/>
    <lineage>
        <taxon>Eukaryota</taxon>
        <taxon>Metazoa</taxon>
        <taxon>Ecdysozoa</taxon>
        <taxon>Arthropoda</taxon>
        <taxon>Hexapoda</taxon>
        <taxon>Insecta</taxon>
        <taxon>Pterygota</taxon>
        <taxon>Neoptera</taxon>
        <taxon>Endopterygota</taxon>
        <taxon>Diptera</taxon>
        <taxon>Brachycera</taxon>
        <taxon>Muscomorpha</taxon>
        <taxon>Platypezoidea</taxon>
        <taxon>Phoridae</taxon>
        <taxon>Megaseliini</taxon>
        <taxon>Megaselia</taxon>
    </lineage>
</organism>
<dbReference type="OMA" id="CQMSDNE"/>
<dbReference type="EnsemblMetazoa" id="MESCA006605-RA">
    <property type="protein sequence ID" value="MESCA006605-PA"/>
    <property type="gene ID" value="MESCA006605"/>
</dbReference>
<keyword evidence="1" id="KW-0479">Metal-binding</keyword>
<evidence type="ECO:0000256" key="3">
    <source>
        <dbReference type="ARBA" id="ARBA00022771"/>
    </source>
</evidence>
<evidence type="ECO:0000259" key="7">
    <source>
        <dbReference type="PROSITE" id="PS50157"/>
    </source>
</evidence>
<reference evidence="9" key="1">
    <citation type="submission" date="2013-02" db="EMBL/GenBank/DDBJ databases">
        <authorList>
            <person name="Hughes D."/>
        </authorList>
    </citation>
    <scope>NUCLEOTIDE SEQUENCE</scope>
    <source>
        <strain>Durham</strain>
        <strain evidence="9">NC isolate 2 -- Noor lab</strain>
    </source>
</reference>
<dbReference type="PROSITE" id="PS00028">
    <property type="entry name" value="ZINC_FINGER_C2H2_1"/>
    <property type="match status" value="3"/>
</dbReference>
<dbReference type="InterPro" id="IPR036236">
    <property type="entry name" value="Znf_C2H2_sf"/>
</dbReference>
<evidence type="ECO:0000313" key="8">
    <source>
        <dbReference type="EnsemblMetazoa" id="MESCA006605-PA"/>
    </source>
</evidence>
<keyword evidence="4" id="KW-0862">Zinc</keyword>
<dbReference type="GO" id="GO:0008270">
    <property type="term" value="F:zinc ion binding"/>
    <property type="evidence" value="ECO:0007669"/>
    <property type="project" value="UniProtKB-KW"/>
</dbReference>
<dbReference type="PANTHER" id="PTHR24379:SF121">
    <property type="entry name" value="C2H2-TYPE DOMAIN-CONTAINING PROTEIN"/>
    <property type="match status" value="1"/>
</dbReference>
<keyword evidence="9" id="KW-1185">Reference proteome</keyword>
<feature type="region of interest" description="Disordered" evidence="6">
    <location>
        <begin position="201"/>
        <end position="231"/>
    </location>
</feature>
<evidence type="ECO:0000256" key="5">
    <source>
        <dbReference type="PROSITE-ProRule" id="PRU00042"/>
    </source>
</evidence>
<dbReference type="SMART" id="SM00355">
    <property type="entry name" value="ZnF_C2H2"/>
    <property type="match status" value="11"/>
</dbReference>
<dbReference type="EMBL" id="CAQQ02199536">
    <property type="status" value="NOT_ANNOTATED_CDS"/>
    <property type="molecule type" value="Genomic_DNA"/>
</dbReference>
<evidence type="ECO:0000256" key="2">
    <source>
        <dbReference type="ARBA" id="ARBA00022737"/>
    </source>
</evidence>
<dbReference type="Proteomes" id="UP000015102">
    <property type="component" value="Unassembled WGS sequence"/>
</dbReference>
<dbReference type="SUPFAM" id="SSF57667">
    <property type="entry name" value="beta-beta-alpha zinc fingers"/>
    <property type="match status" value="2"/>
</dbReference>
<keyword evidence="2" id="KW-0677">Repeat</keyword>
<evidence type="ECO:0000256" key="6">
    <source>
        <dbReference type="SAM" id="MobiDB-lite"/>
    </source>
</evidence>